<keyword evidence="2" id="KW-1185">Reference proteome</keyword>
<dbReference type="Proteomes" id="UP001140560">
    <property type="component" value="Unassembled WGS sequence"/>
</dbReference>
<evidence type="ECO:0000313" key="2">
    <source>
        <dbReference type="Proteomes" id="UP001140560"/>
    </source>
</evidence>
<gene>
    <name evidence="1" type="ORF">N0V83_009462</name>
</gene>
<accession>A0A9W9CHK2</accession>
<name>A0A9W9CHK2_9PLEO</name>
<organism evidence="1 2">
    <name type="scientific">Neocucurbitaria cava</name>
    <dbReference type="NCBI Taxonomy" id="798079"/>
    <lineage>
        <taxon>Eukaryota</taxon>
        <taxon>Fungi</taxon>
        <taxon>Dikarya</taxon>
        <taxon>Ascomycota</taxon>
        <taxon>Pezizomycotina</taxon>
        <taxon>Dothideomycetes</taxon>
        <taxon>Pleosporomycetidae</taxon>
        <taxon>Pleosporales</taxon>
        <taxon>Pleosporineae</taxon>
        <taxon>Cucurbitariaceae</taxon>
        <taxon>Neocucurbitaria</taxon>
    </lineage>
</organism>
<dbReference type="OrthoDB" id="5229512at2759"/>
<proteinExistence type="predicted"/>
<dbReference type="AlphaFoldDB" id="A0A9W9CHK2"/>
<dbReference type="EMBL" id="JAPEUY010000018">
    <property type="protein sequence ID" value="KAJ4364007.1"/>
    <property type="molecule type" value="Genomic_DNA"/>
</dbReference>
<comment type="caution">
    <text evidence="1">The sequence shown here is derived from an EMBL/GenBank/DDBJ whole genome shotgun (WGS) entry which is preliminary data.</text>
</comment>
<evidence type="ECO:0000313" key="1">
    <source>
        <dbReference type="EMBL" id="KAJ4364007.1"/>
    </source>
</evidence>
<sequence length="477" mass="54291">MACGTAPPAAKPFPFLRLPLELREAIYSLYFKPADRLIQNTSLEAQGYFGGVYRFDLDLWRVNKQVYEESRRVWQRENVFVKIATPWPSAGMYRVYLMATDGRDLVEFGSNGQLNHISSEGLVPIVCTDRHADAFTAHHALVQITAPFHQAVPEHTVVVLLDDLHLFTQTWYYSALSYPMLNDRLSTTFVLRDPYSEDSKDGEGREEKKVAGIPLQRRLLLPFEQVKGLYHMDISGYAQEVKDELERRMAKPIPTLQQCCETAFELMTQGDTVLAANNASEALQLYIQAFKAIHILIHGRTRRVLADVFFHEGIEHGRYAGQTGMTIRVVLRLKLVSRTIAAYLKLGQWNEAAYWGMRSIRIMREAIDTEFEEFLSELLGESDVGLIYVRTATAFWKMEEARGVWGDELKAYADESIANSERLWALGTRYLKTKNKEAVRKELQSIGVPESVVRMFGDVEKSVDEHSTMGQSGSGEE</sequence>
<protein>
    <submittedName>
        <fullName evidence="1">Uncharacterized protein</fullName>
    </submittedName>
</protein>
<reference evidence="1" key="1">
    <citation type="submission" date="2022-10" db="EMBL/GenBank/DDBJ databases">
        <title>Tapping the CABI collections for fungal endophytes: first genome assemblies for Collariella, Neodidymelliopsis, Ascochyta clinopodiicola, Didymella pomorum, Didymosphaeria variabile, Neocosmospora piperis and Neocucurbitaria cava.</title>
        <authorList>
            <person name="Hill R."/>
        </authorList>
    </citation>
    <scope>NUCLEOTIDE SEQUENCE</scope>
    <source>
        <strain evidence="1">IMI 356814</strain>
    </source>
</reference>